<comment type="caution">
    <text evidence="2">The sequence shown here is derived from an EMBL/GenBank/DDBJ whole genome shotgun (WGS) entry which is preliminary data.</text>
</comment>
<evidence type="ECO:0000313" key="3">
    <source>
        <dbReference type="Proteomes" id="UP001155483"/>
    </source>
</evidence>
<accession>A0A9X2XTT7</accession>
<organism evidence="2 3">
    <name type="scientific">Paraflavisolibacter caeni</name>
    <dbReference type="NCBI Taxonomy" id="2982496"/>
    <lineage>
        <taxon>Bacteria</taxon>
        <taxon>Pseudomonadati</taxon>
        <taxon>Bacteroidota</taxon>
        <taxon>Chitinophagia</taxon>
        <taxon>Chitinophagales</taxon>
        <taxon>Chitinophagaceae</taxon>
        <taxon>Paraflavisolibacter</taxon>
    </lineage>
</organism>
<sequence>MKIADPALFAFLLCVGIFNTSTAEAQRNYKYYDRDYYYCRPPYPVRVQRVVYDYHPRYVTPPYRGYPYYYDYGYYYRPYGSSIQVVAPPLGIRVSVLPRGYRPIYMGSDVFYYSNGIFYRRAEHERDYEVVGVPQSS</sequence>
<evidence type="ECO:0000256" key="1">
    <source>
        <dbReference type="SAM" id="SignalP"/>
    </source>
</evidence>
<protein>
    <submittedName>
        <fullName evidence="2">Uncharacterized protein</fullName>
    </submittedName>
</protein>
<name>A0A9X2XTT7_9BACT</name>
<gene>
    <name evidence="2" type="ORF">OCK74_04310</name>
</gene>
<evidence type="ECO:0000313" key="2">
    <source>
        <dbReference type="EMBL" id="MCU7548322.1"/>
    </source>
</evidence>
<keyword evidence="3" id="KW-1185">Reference proteome</keyword>
<dbReference type="Pfam" id="PF20125">
    <property type="entry name" value="DUF6515"/>
    <property type="match status" value="1"/>
</dbReference>
<proteinExistence type="predicted"/>
<dbReference type="AlphaFoldDB" id="A0A9X2XTT7"/>
<feature type="signal peptide" evidence="1">
    <location>
        <begin position="1"/>
        <end position="25"/>
    </location>
</feature>
<reference evidence="2" key="2">
    <citation type="submission" date="2023-04" db="EMBL/GenBank/DDBJ databases">
        <title>Paracnuella aquatica gen. nov., sp. nov., a member of the family Chitinophagaceae isolated from a hot spring.</title>
        <authorList>
            <person name="Wang C."/>
        </authorList>
    </citation>
    <scope>NUCLEOTIDE SEQUENCE</scope>
    <source>
        <strain evidence="2">LB-8</strain>
    </source>
</reference>
<dbReference type="InterPro" id="IPR045398">
    <property type="entry name" value="DUF6515"/>
</dbReference>
<keyword evidence="1" id="KW-0732">Signal</keyword>
<dbReference type="Proteomes" id="UP001155483">
    <property type="component" value="Unassembled WGS sequence"/>
</dbReference>
<dbReference type="RefSeq" id="WP_279295770.1">
    <property type="nucleotide sequence ID" value="NZ_JAOTIF010000002.1"/>
</dbReference>
<dbReference type="EMBL" id="JAOTIF010000002">
    <property type="protein sequence ID" value="MCU7548322.1"/>
    <property type="molecule type" value="Genomic_DNA"/>
</dbReference>
<feature type="chain" id="PRO_5040874335" evidence="1">
    <location>
        <begin position="26"/>
        <end position="137"/>
    </location>
</feature>
<reference evidence="2" key="1">
    <citation type="submission" date="2022-09" db="EMBL/GenBank/DDBJ databases">
        <authorList>
            <person name="Yuan C."/>
            <person name="Ke Z."/>
        </authorList>
    </citation>
    <scope>NUCLEOTIDE SEQUENCE</scope>
    <source>
        <strain evidence="2">LB-8</strain>
    </source>
</reference>